<organism evidence="1">
    <name type="scientific">marine sediment metagenome</name>
    <dbReference type="NCBI Taxonomy" id="412755"/>
    <lineage>
        <taxon>unclassified sequences</taxon>
        <taxon>metagenomes</taxon>
        <taxon>ecological metagenomes</taxon>
    </lineage>
</organism>
<name>A0A0F9GVR8_9ZZZZ</name>
<feature type="non-terminal residue" evidence="1">
    <location>
        <position position="1"/>
    </location>
</feature>
<comment type="caution">
    <text evidence="1">The sequence shown here is derived from an EMBL/GenBank/DDBJ whole genome shotgun (WGS) entry which is preliminary data.</text>
</comment>
<dbReference type="EMBL" id="LAZR01024945">
    <property type="protein sequence ID" value="KKL73480.1"/>
    <property type="molecule type" value="Genomic_DNA"/>
</dbReference>
<dbReference type="AlphaFoldDB" id="A0A0F9GVR8"/>
<protein>
    <submittedName>
        <fullName evidence="1">Uncharacterized protein</fullName>
    </submittedName>
</protein>
<sequence>GGIFGSAGAGLANLMIPIGMIVGAGGEIKDIVENSLKARNAPVHEAIINIHSEVSDAWKARIVRDIEREVEVSTLPDSNTPQPPQALTTEVFETSLTDSEIIAASIALTNRMIQKPGFNFMPDTEFSGINLGQDNEILKRSNLVRHIVKKTGLSKQKISDMVKNIKESKVHDQEFSTKLALEIVMKDLAVPLPDFYEDGTLMNKNDDRDAQDPLRFLDWFVRYRPNSMYGDSFRRVRSPVATIGERAWRTPFDRDPIISSRVKVLYEKMRSNSRRLKGNKPFYVVYALMQKRELYTGVILPRPIFEVGYATSPKSMSKIVSGHSKSLLETLKLKSNVYFRIAYFKSLKKEGIIPNTARFGDYFEAVPIDIAHTKEQMEDLETFYTIYVNRMNGRGDSFNLVHYNQLFNAIVGNLYQRGRPMRRIVGSMSSIPIDIEELKDIIFISKEHLDSAIELGLDKKDLYWYFRDHDITIDKILAFYYPGKKWHEIRSEVIKLHLIQLAKSGVDSSALPNHLYKGVQSSIVIRINYKDPTFQVDLVPYDFIEIRYLLRKHFGGMAAYNNLVIESYIKPRLTEMLKQGIITKERLIETLRGISSIPLIDPSQSASQTVFGFAFRHSFQMLFDSDIRKVLSHKDYGIIGSFVPIQLVKDLGLYIKGDNQFNTAMQHRLVSIIESMFLTKDLTSIFHLLNSGSL</sequence>
<gene>
    <name evidence="1" type="ORF">LCGC14_2074470</name>
</gene>
<reference evidence="1" key="1">
    <citation type="journal article" date="2015" name="Nature">
        <title>Complex archaea that bridge the gap between prokaryotes and eukaryotes.</title>
        <authorList>
            <person name="Spang A."/>
            <person name="Saw J.H."/>
            <person name="Jorgensen S.L."/>
            <person name="Zaremba-Niedzwiedzka K."/>
            <person name="Martijn J."/>
            <person name="Lind A.E."/>
            <person name="van Eijk R."/>
            <person name="Schleper C."/>
            <person name="Guy L."/>
            <person name="Ettema T.J."/>
        </authorList>
    </citation>
    <scope>NUCLEOTIDE SEQUENCE</scope>
</reference>
<accession>A0A0F9GVR8</accession>
<proteinExistence type="predicted"/>
<evidence type="ECO:0000313" key="1">
    <source>
        <dbReference type="EMBL" id="KKL73480.1"/>
    </source>
</evidence>